<name>A0A8S4A8V2_9EUPU</name>
<protein>
    <submittedName>
        <fullName evidence="2">Uncharacterized protein</fullName>
    </submittedName>
</protein>
<feature type="region of interest" description="Disordered" evidence="1">
    <location>
        <begin position="1"/>
        <end position="93"/>
    </location>
</feature>
<keyword evidence="3" id="KW-1185">Reference proteome</keyword>
<feature type="non-terminal residue" evidence="2">
    <location>
        <position position="105"/>
    </location>
</feature>
<proteinExistence type="predicted"/>
<gene>
    <name evidence="2" type="ORF">CUNI_LOCUS22236</name>
</gene>
<accession>A0A8S4A8V2</accession>
<sequence>MPHMSLGGSEDFYSTDEVKVYKDEGNKDEERCSSENLSEEKLVLVTESEEGKSSSLPGNFSEKSNNTTDDETSSSGPLVPGQGSPSTIGFFLPHYASPYTNGSAM</sequence>
<dbReference type="AlphaFoldDB" id="A0A8S4A8V2"/>
<dbReference type="Gene3D" id="4.10.900.10">
    <property type="entry name" value="TCF3-CBD (Catenin binding domain)"/>
    <property type="match status" value="1"/>
</dbReference>
<feature type="compositionally biased region" description="Polar residues" evidence="1">
    <location>
        <begin position="53"/>
        <end position="63"/>
    </location>
</feature>
<dbReference type="EMBL" id="CAJHNH020008557">
    <property type="protein sequence ID" value="CAG5136678.1"/>
    <property type="molecule type" value="Genomic_DNA"/>
</dbReference>
<dbReference type="OrthoDB" id="2307332at2759"/>
<evidence type="ECO:0000313" key="3">
    <source>
        <dbReference type="Proteomes" id="UP000678393"/>
    </source>
</evidence>
<evidence type="ECO:0000256" key="1">
    <source>
        <dbReference type="SAM" id="MobiDB-lite"/>
    </source>
</evidence>
<organism evidence="2 3">
    <name type="scientific">Candidula unifasciata</name>
    <dbReference type="NCBI Taxonomy" id="100452"/>
    <lineage>
        <taxon>Eukaryota</taxon>
        <taxon>Metazoa</taxon>
        <taxon>Spiralia</taxon>
        <taxon>Lophotrochozoa</taxon>
        <taxon>Mollusca</taxon>
        <taxon>Gastropoda</taxon>
        <taxon>Heterobranchia</taxon>
        <taxon>Euthyneura</taxon>
        <taxon>Panpulmonata</taxon>
        <taxon>Eupulmonata</taxon>
        <taxon>Stylommatophora</taxon>
        <taxon>Helicina</taxon>
        <taxon>Helicoidea</taxon>
        <taxon>Geomitridae</taxon>
        <taxon>Candidula</taxon>
    </lineage>
</organism>
<dbReference type="Proteomes" id="UP000678393">
    <property type="component" value="Unassembled WGS sequence"/>
</dbReference>
<comment type="caution">
    <text evidence="2">The sequence shown here is derived from an EMBL/GenBank/DDBJ whole genome shotgun (WGS) entry which is preliminary data.</text>
</comment>
<dbReference type="InterPro" id="IPR027397">
    <property type="entry name" value="Catenin-bd_sf"/>
</dbReference>
<feature type="compositionally biased region" description="Basic and acidic residues" evidence="1">
    <location>
        <begin position="16"/>
        <end position="42"/>
    </location>
</feature>
<reference evidence="2" key="1">
    <citation type="submission" date="2021-04" db="EMBL/GenBank/DDBJ databases">
        <authorList>
            <consortium name="Molecular Ecology Group"/>
        </authorList>
    </citation>
    <scope>NUCLEOTIDE SEQUENCE</scope>
</reference>
<evidence type="ECO:0000313" key="2">
    <source>
        <dbReference type="EMBL" id="CAG5136678.1"/>
    </source>
</evidence>